<name>A0ABY6Z4S7_9BACL</name>
<dbReference type="InterPro" id="IPR009057">
    <property type="entry name" value="Homeodomain-like_sf"/>
</dbReference>
<dbReference type="RefSeq" id="WP_268044764.1">
    <property type="nucleotide sequence ID" value="NZ_CP104064.1"/>
</dbReference>
<sequence>MDLIELHQDYGKITVRDIVKHAGINRSTFYLHFKDKDDLLAEMKNEVILELSKSLYHPTYDFGLALQQFNDHAEPISTLVRLSHHVQRHARFYSVMLDNGDFSRGVFDAIRTVLLKMCNSKLNADYTAGGILGVISHWVRNGLKESPDEMSLWLTRAVLSPVGLSFRGPEAPTT</sequence>
<dbReference type="PANTHER" id="PTHR43479">
    <property type="entry name" value="ACREF/ENVCD OPERON REPRESSOR-RELATED"/>
    <property type="match status" value="1"/>
</dbReference>
<keyword evidence="5" id="KW-1185">Reference proteome</keyword>
<evidence type="ECO:0000256" key="2">
    <source>
        <dbReference type="PROSITE-ProRule" id="PRU00335"/>
    </source>
</evidence>
<protein>
    <submittedName>
        <fullName evidence="4">TetR/AcrR family transcriptional regulator</fullName>
    </submittedName>
</protein>
<dbReference type="PROSITE" id="PS50977">
    <property type="entry name" value="HTH_TETR_2"/>
    <property type="match status" value="1"/>
</dbReference>
<evidence type="ECO:0000313" key="4">
    <source>
        <dbReference type="EMBL" id="WAH37289.1"/>
    </source>
</evidence>
<feature type="domain" description="HTH tetR-type" evidence="3">
    <location>
        <begin position="1"/>
        <end position="51"/>
    </location>
</feature>
<proteinExistence type="predicted"/>
<dbReference type="InterPro" id="IPR050624">
    <property type="entry name" value="HTH-type_Tx_Regulator"/>
</dbReference>
<organism evidence="4 5">
    <name type="scientific">Alicyclobacillus dauci</name>
    <dbReference type="NCBI Taxonomy" id="1475485"/>
    <lineage>
        <taxon>Bacteria</taxon>
        <taxon>Bacillati</taxon>
        <taxon>Bacillota</taxon>
        <taxon>Bacilli</taxon>
        <taxon>Bacillales</taxon>
        <taxon>Alicyclobacillaceae</taxon>
        <taxon>Alicyclobacillus</taxon>
    </lineage>
</organism>
<dbReference type="Pfam" id="PF14278">
    <property type="entry name" value="TetR_C_8"/>
    <property type="match status" value="1"/>
</dbReference>
<dbReference type="Pfam" id="PF00440">
    <property type="entry name" value="TetR_N"/>
    <property type="match status" value="1"/>
</dbReference>
<dbReference type="InterPro" id="IPR001647">
    <property type="entry name" value="HTH_TetR"/>
</dbReference>
<dbReference type="EMBL" id="CP104064">
    <property type="protein sequence ID" value="WAH37289.1"/>
    <property type="molecule type" value="Genomic_DNA"/>
</dbReference>
<dbReference type="SUPFAM" id="SSF46689">
    <property type="entry name" value="Homeodomain-like"/>
    <property type="match status" value="1"/>
</dbReference>
<dbReference type="PANTHER" id="PTHR43479:SF7">
    <property type="entry name" value="TETR-FAMILY TRANSCRIPTIONAL REGULATOR"/>
    <property type="match status" value="1"/>
</dbReference>
<feature type="DNA-binding region" description="H-T-H motif" evidence="2">
    <location>
        <begin position="14"/>
        <end position="33"/>
    </location>
</feature>
<dbReference type="Gene3D" id="1.10.357.10">
    <property type="entry name" value="Tetracycline Repressor, domain 2"/>
    <property type="match status" value="1"/>
</dbReference>
<gene>
    <name evidence="4" type="ORF">NZD86_01705</name>
</gene>
<keyword evidence="1 2" id="KW-0238">DNA-binding</keyword>
<evidence type="ECO:0000256" key="1">
    <source>
        <dbReference type="ARBA" id="ARBA00023125"/>
    </source>
</evidence>
<dbReference type="InterPro" id="IPR039532">
    <property type="entry name" value="TetR_C_Firmicutes"/>
</dbReference>
<evidence type="ECO:0000259" key="3">
    <source>
        <dbReference type="PROSITE" id="PS50977"/>
    </source>
</evidence>
<accession>A0ABY6Z4S7</accession>
<dbReference type="Proteomes" id="UP001164803">
    <property type="component" value="Chromosome"/>
</dbReference>
<reference evidence="4" key="1">
    <citation type="submission" date="2022-08" db="EMBL/GenBank/DDBJ databases">
        <title>Alicyclobacillus dauci DSM2870, complete genome.</title>
        <authorList>
            <person name="Wang Q."/>
            <person name="Cai R."/>
            <person name="Wang Z."/>
        </authorList>
    </citation>
    <scope>NUCLEOTIDE SEQUENCE</scope>
    <source>
        <strain evidence="4">DSM 28700</strain>
    </source>
</reference>
<evidence type="ECO:0000313" key="5">
    <source>
        <dbReference type="Proteomes" id="UP001164803"/>
    </source>
</evidence>